<evidence type="ECO:0000256" key="3">
    <source>
        <dbReference type="ARBA" id="ARBA00025804"/>
    </source>
</evidence>
<dbReference type="InterPro" id="IPR036643">
    <property type="entry name" value="RNApol_insert_sf"/>
</dbReference>
<keyword evidence="4 6" id="KW-0808">Transferase</keyword>
<dbReference type="EMBL" id="QEFP02000004">
    <property type="protein sequence ID" value="MCC5446972.1"/>
    <property type="molecule type" value="Genomic_DNA"/>
</dbReference>
<dbReference type="SUPFAM" id="SSF55257">
    <property type="entry name" value="RBP11-like subunits of RNA polymerase"/>
    <property type="match status" value="1"/>
</dbReference>
<keyword evidence="4 6" id="KW-0548">Nucleotidyltransferase</keyword>
<dbReference type="InterPro" id="IPR011263">
    <property type="entry name" value="DNA-dir_RNA_pol_RpoA/D/Rpb3"/>
</dbReference>
<dbReference type="GO" id="GO:0005737">
    <property type="term" value="C:cytoplasm"/>
    <property type="evidence" value="ECO:0007669"/>
    <property type="project" value="UniProtKB-SubCell"/>
</dbReference>
<dbReference type="Pfam" id="PF01000">
    <property type="entry name" value="RNA_pol_A_bac"/>
    <property type="match status" value="1"/>
</dbReference>
<gene>
    <name evidence="4" type="primary">rpo3</name>
    <name evidence="4" type="synonym">rpoD</name>
    <name evidence="6" type="ORF">DDW03_000960</name>
    <name evidence="7" type="ORF">DDW03_00430</name>
</gene>
<evidence type="ECO:0000313" key="7">
    <source>
        <dbReference type="EMBL" id="PVU68980.1"/>
    </source>
</evidence>
<comment type="caution">
    <text evidence="7">The sequence shown here is derived from an EMBL/GenBank/DDBJ whole genome shotgun (WGS) entry which is preliminary data.</text>
</comment>
<dbReference type="PANTHER" id="PTHR11800">
    <property type="entry name" value="DNA-DIRECTED RNA POLYMERASE"/>
    <property type="match status" value="1"/>
</dbReference>
<comment type="caution">
    <text evidence="4">Lacks conserved residue(s) required for the propagation of feature annotation.</text>
</comment>
<comment type="subunit">
    <text evidence="4">Part of the RNA polymerase complex.</text>
</comment>
<organism evidence="7">
    <name type="scientific">Nanobsidianus stetteri</name>
    <dbReference type="NCBI Taxonomy" id="1294122"/>
    <lineage>
        <taxon>Archaea</taxon>
        <taxon>Nanobdellota</taxon>
        <taxon>Candidatus Nanoarchaeia</taxon>
        <taxon>Nanoarchaeales</taxon>
        <taxon>Nanopusillaceae</taxon>
        <taxon>Candidatus Nanobsidianus</taxon>
    </lineage>
</organism>
<dbReference type="EMBL" id="QEFP01000001">
    <property type="protein sequence ID" value="PVU68980.1"/>
    <property type="molecule type" value="Genomic_DNA"/>
</dbReference>
<reference evidence="6" key="3">
    <citation type="submission" date="2017-05" db="EMBL/GenBank/DDBJ databases">
        <authorList>
            <person name="Munson-Mcgee J.H."/>
        </authorList>
    </citation>
    <scope>NUCLEOTIDE SEQUENCE</scope>
    <source>
        <strain evidence="6">SCGC AB-777_F03</strain>
    </source>
</reference>
<dbReference type="Gene3D" id="3.30.1360.10">
    <property type="entry name" value="RNA polymerase, RBP11-like subunit"/>
    <property type="match status" value="1"/>
</dbReference>
<dbReference type="EC" id="2.7.7.6" evidence="4"/>
<protein>
    <recommendedName>
        <fullName evidence="4">DNA-directed RNA polymerase subunit Rpo3</fullName>
        <ecNumber evidence="4">2.7.7.6</ecNumber>
    </recommendedName>
    <alternativeName>
        <fullName evidence="4">DNA-directed RNA polymerase subunit D</fullName>
    </alternativeName>
</protein>
<accession>A0A2T9WMB6</accession>
<dbReference type="Proteomes" id="UP000245509">
    <property type="component" value="Unassembled WGS sequence"/>
</dbReference>
<evidence type="ECO:0000256" key="4">
    <source>
        <dbReference type="HAMAP-Rule" id="MF_00320"/>
    </source>
</evidence>
<dbReference type="SMART" id="SM00662">
    <property type="entry name" value="RPOLD"/>
    <property type="match status" value="1"/>
</dbReference>
<dbReference type="GO" id="GO:0003677">
    <property type="term" value="F:DNA binding"/>
    <property type="evidence" value="ECO:0007669"/>
    <property type="project" value="UniProtKB-UniRule"/>
</dbReference>
<reference evidence="7" key="2">
    <citation type="submission" date="2017-05" db="EMBL/GenBank/DDBJ databases">
        <authorList>
            <person name="Song R."/>
            <person name="Chenine A.L."/>
            <person name="Ruprecht R.M."/>
        </authorList>
    </citation>
    <scope>NUCLEOTIDE SEQUENCE</scope>
    <source>
        <strain evidence="7">SCGC AB-777_F03</strain>
    </source>
</reference>
<dbReference type="NCBIfam" id="NF001988">
    <property type="entry name" value="PRK00783.1"/>
    <property type="match status" value="1"/>
</dbReference>
<comment type="function">
    <text evidence="4">DNA-dependent RNA polymerase (RNAP) catalyzes the transcription of DNA into RNA using the four ribonucleoside triphosphates as substrates.</text>
</comment>
<dbReference type="AlphaFoldDB" id="A0A2T9WMB6"/>
<comment type="similarity">
    <text evidence="3 4">Belongs to the archaeal Rpo3/eukaryotic RPB3 RNA polymerase subunit family.</text>
</comment>
<dbReference type="GO" id="GO:0006351">
    <property type="term" value="P:DNA-templated transcription"/>
    <property type="evidence" value="ECO:0007669"/>
    <property type="project" value="UniProtKB-UniRule"/>
</dbReference>
<dbReference type="Gene3D" id="3.30.70.3110">
    <property type="match status" value="1"/>
</dbReference>
<reference evidence="6" key="4">
    <citation type="submission" date="2021-11" db="EMBL/GenBank/DDBJ databases">
        <authorList>
            <person name="Munson-Mcgee J."/>
            <person name="Field E."/>
            <person name="Bateson M."/>
            <person name="Rooney C."/>
            <person name="Stepanauskas R."/>
            <person name="Young M."/>
        </authorList>
    </citation>
    <scope>NUCLEOTIDE SEQUENCE</scope>
    <source>
        <strain evidence="6">SCGC AB-777_F03</strain>
    </source>
</reference>
<dbReference type="InterPro" id="IPR036603">
    <property type="entry name" value="RBP11-like"/>
</dbReference>
<keyword evidence="2 4" id="KW-0804">Transcription</keyword>
<proteinExistence type="inferred from homology"/>
<dbReference type="InterPro" id="IPR022842">
    <property type="entry name" value="RNAP_Rpo3/Rpb3/RPAC1"/>
</dbReference>
<evidence type="ECO:0000256" key="1">
    <source>
        <dbReference type="ARBA" id="ARBA00022478"/>
    </source>
</evidence>
<dbReference type="Gene3D" id="2.170.120.12">
    <property type="entry name" value="DNA-directed RNA polymerase, insert domain"/>
    <property type="match status" value="1"/>
</dbReference>
<dbReference type="GO" id="GO:0003899">
    <property type="term" value="F:DNA-directed RNA polymerase activity"/>
    <property type="evidence" value="ECO:0007669"/>
    <property type="project" value="UniProtKB-UniRule"/>
</dbReference>
<dbReference type="GO" id="GO:0046983">
    <property type="term" value="F:protein dimerization activity"/>
    <property type="evidence" value="ECO:0007669"/>
    <property type="project" value="InterPro"/>
</dbReference>
<dbReference type="PANTHER" id="PTHR11800:SF2">
    <property type="entry name" value="DNA-DIRECTED RNA POLYMERASE II SUBUNIT RPB3"/>
    <property type="match status" value="1"/>
</dbReference>
<dbReference type="HAMAP" id="MF_00320">
    <property type="entry name" value="RNApol_arch_Rpo3"/>
    <property type="match status" value="1"/>
</dbReference>
<dbReference type="InterPro" id="IPR011262">
    <property type="entry name" value="DNA-dir_RNA_pol_insert"/>
</dbReference>
<comment type="catalytic activity">
    <reaction evidence="4">
        <text>RNA(n) + a ribonucleoside 5'-triphosphate = RNA(n+1) + diphosphate</text>
        <dbReference type="Rhea" id="RHEA:21248"/>
        <dbReference type="Rhea" id="RHEA-COMP:14527"/>
        <dbReference type="Rhea" id="RHEA-COMP:17342"/>
        <dbReference type="ChEBI" id="CHEBI:33019"/>
        <dbReference type="ChEBI" id="CHEBI:61557"/>
        <dbReference type="ChEBI" id="CHEBI:140395"/>
        <dbReference type="EC" id="2.7.7.6"/>
    </reaction>
</comment>
<dbReference type="GO" id="GO:0000428">
    <property type="term" value="C:DNA-directed RNA polymerase complex"/>
    <property type="evidence" value="ECO:0007669"/>
    <property type="project" value="UniProtKB-KW"/>
</dbReference>
<feature type="domain" description="DNA-directed RNA polymerase RpoA/D/Rpb3-type" evidence="5">
    <location>
        <begin position="24"/>
        <end position="254"/>
    </location>
</feature>
<comment type="subcellular location">
    <subcellularLocation>
        <location evidence="4">Cytoplasm</location>
    </subcellularLocation>
</comment>
<keyword evidence="4" id="KW-0963">Cytoplasm</keyword>
<evidence type="ECO:0000256" key="2">
    <source>
        <dbReference type="ARBA" id="ARBA00023163"/>
    </source>
</evidence>
<reference evidence="7" key="1">
    <citation type="journal article" date="2015" name="Appl. Environ. Microbiol.">
        <title>Nanoarchaeota, Their Sulfolobales Host, and Nanoarchaeota Virus Distribution across Yellowstone National Park Hot Springs.</title>
        <authorList>
            <person name="Munson-McGee J.H."/>
            <person name="Field E.K."/>
            <person name="Bateson M."/>
            <person name="Rooney C."/>
            <person name="Stepanauskas R."/>
            <person name="Young M.J."/>
        </authorList>
    </citation>
    <scope>NUCLEOTIDE SEQUENCE [LARGE SCALE GENOMIC DNA]</scope>
    <source>
        <strain evidence="7">SCGC AB-777_F03</strain>
    </source>
</reference>
<dbReference type="RefSeq" id="WP_228615201.1">
    <property type="nucleotide sequence ID" value="NZ_QEFP02000004.1"/>
</dbReference>
<evidence type="ECO:0000259" key="5">
    <source>
        <dbReference type="SMART" id="SM00662"/>
    </source>
</evidence>
<dbReference type="Pfam" id="PF01193">
    <property type="entry name" value="RNA_pol_L"/>
    <property type="match status" value="1"/>
</dbReference>
<dbReference type="InterPro" id="IPR050518">
    <property type="entry name" value="Rpo3/RPB3_RNA_Pol_subunit"/>
</dbReference>
<evidence type="ECO:0000313" key="6">
    <source>
        <dbReference type="EMBL" id="MCC5446972.1"/>
    </source>
</evidence>
<keyword evidence="1 4" id="KW-0240">DNA-directed RNA polymerase</keyword>
<name>A0A2T9WMB6_NANST</name>
<sequence>MLEISLLEKSTDKYAVDKDKKIYKLKLLIRDVTPNFLNVLRRAILEEVKTLAIEDVYIIENNSAMWDEMIAHRLGLVVLNTPENIKENEEIKLYLEKNEKGYIYGSDLKTDRKDVYVVYPETMIAYIDENQKVKLEAVAILGNGKQHAKFIPGHVYYYRTGELKLEGKLDEKELENLKLLGVEIKKNKVQIPKEKEYDRTFLDAIERASNEKIKVIPKDEFVFVIESFGQYSAEKLIPLAIKELQNKLNNLLEFLSK</sequence>
<dbReference type="SUPFAM" id="SSF56553">
    <property type="entry name" value="Insert subdomain of RNA polymerase alpha subunit"/>
    <property type="match status" value="1"/>
</dbReference>